<dbReference type="EMBL" id="JOMQ01000070">
    <property type="protein sequence ID" value="OUI99545.1"/>
    <property type="molecule type" value="Genomic_DNA"/>
</dbReference>
<comment type="caution">
    <text evidence="1">The sequence shown here is derived from an EMBL/GenBank/DDBJ whole genome shotgun (WGS) entry which is preliminary data.</text>
</comment>
<dbReference type="AlphaFoldDB" id="A0A1Z5YRM9"/>
<evidence type="ECO:0000313" key="2">
    <source>
        <dbReference type="Proteomes" id="UP000196086"/>
    </source>
</evidence>
<protein>
    <submittedName>
        <fullName evidence="1">Uncharacterized protein</fullName>
    </submittedName>
</protein>
<sequence length="89" mass="9837">MTDIAVFSERELGEQLLHARADAEAAQARVTILEKEAARWEWVKRRMAFAIIDAIIEHVEEKGGCVPGGITSSSIDTYIDSFISSEVAE</sequence>
<reference evidence="1 2" key="1">
    <citation type="submission" date="2014-06" db="EMBL/GenBank/DDBJ databases">
        <authorList>
            <person name="Ju J."/>
            <person name="Zhang J."/>
        </authorList>
    </citation>
    <scope>NUCLEOTIDE SEQUENCE [LARGE SCALE GENOMIC DNA]</scope>
    <source>
        <strain evidence="1 2">DsW_47</strain>
    </source>
</reference>
<dbReference type="Proteomes" id="UP000196086">
    <property type="component" value="Unassembled WGS sequence"/>
</dbReference>
<gene>
    <name evidence="1" type="ORF">HK14_14215</name>
</gene>
<name>A0A1Z5YRM9_9PROT</name>
<accession>A0A1Z5YRM9</accession>
<organism evidence="1 2">
    <name type="scientific">Acetobacter cibinongensis</name>
    <dbReference type="NCBI Taxonomy" id="146475"/>
    <lineage>
        <taxon>Bacteria</taxon>
        <taxon>Pseudomonadati</taxon>
        <taxon>Pseudomonadota</taxon>
        <taxon>Alphaproteobacteria</taxon>
        <taxon>Acetobacterales</taxon>
        <taxon>Acetobacteraceae</taxon>
        <taxon>Acetobacter</taxon>
    </lineage>
</organism>
<evidence type="ECO:0000313" key="1">
    <source>
        <dbReference type="EMBL" id="OUI99545.1"/>
    </source>
</evidence>
<dbReference type="RefSeq" id="WP_086652146.1">
    <property type="nucleotide sequence ID" value="NZ_JOMQ01000070.1"/>
</dbReference>
<proteinExistence type="predicted"/>